<feature type="compositionally biased region" description="Basic and acidic residues" evidence="1">
    <location>
        <begin position="65"/>
        <end position="76"/>
    </location>
</feature>
<feature type="region of interest" description="Disordered" evidence="1">
    <location>
        <begin position="204"/>
        <end position="265"/>
    </location>
</feature>
<accession>A0AAJ0X7P5</accession>
<name>A0AAJ0X7P5_9GAMM</name>
<gene>
    <name evidence="2" type="ORF">CKO40_01690</name>
</gene>
<organism evidence="2 3">
    <name type="scientific">Halochromatium glycolicum</name>
    <dbReference type="NCBI Taxonomy" id="85075"/>
    <lineage>
        <taxon>Bacteria</taxon>
        <taxon>Pseudomonadati</taxon>
        <taxon>Pseudomonadota</taxon>
        <taxon>Gammaproteobacteria</taxon>
        <taxon>Chromatiales</taxon>
        <taxon>Chromatiaceae</taxon>
        <taxon>Halochromatium</taxon>
    </lineage>
</organism>
<proteinExistence type="predicted"/>
<reference evidence="2" key="1">
    <citation type="submission" date="2017-08" db="EMBL/GenBank/DDBJ databases">
        <authorList>
            <person name="Imhoff J.F."/>
            <person name="Rahn T."/>
            <person name="Kuenzel S."/>
            <person name="Neulinger S.C."/>
        </authorList>
    </citation>
    <scope>NUCLEOTIDE SEQUENCE</scope>
    <source>
        <strain evidence="2">DSM 11080</strain>
    </source>
</reference>
<dbReference type="RefSeq" id="WP_200344136.1">
    <property type="nucleotide sequence ID" value="NZ_NRSJ01000002.1"/>
</dbReference>
<dbReference type="Proteomes" id="UP001296776">
    <property type="component" value="Unassembled WGS sequence"/>
</dbReference>
<feature type="compositionally biased region" description="Low complexity" evidence="1">
    <location>
        <begin position="204"/>
        <end position="224"/>
    </location>
</feature>
<evidence type="ECO:0000256" key="1">
    <source>
        <dbReference type="SAM" id="MobiDB-lite"/>
    </source>
</evidence>
<comment type="caution">
    <text evidence="2">The sequence shown here is derived from an EMBL/GenBank/DDBJ whole genome shotgun (WGS) entry which is preliminary data.</text>
</comment>
<dbReference type="InterPro" id="IPR021973">
    <property type="entry name" value="SprA-related"/>
</dbReference>
<protein>
    <recommendedName>
        <fullName evidence="4">SprA-related family protein</fullName>
    </recommendedName>
</protein>
<dbReference type="EMBL" id="NRSJ01000002">
    <property type="protein sequence ID" value="MBK1703294.1"/>
    <property type="molecule type" value="Genomic_DNA"/>
</dbReference>
<feature type="compositionally biased region" description="Basic and acidic residues" evidence="1">
    <location>
        <begin position="228"/>
        <end position="240"/>
    </location>
</feature>
<keyword evidence="3" id="KW-1185">Reference proteome</keyword>
<reference evidence="2" key="2">
    <citation type="journal article" date="2020" name="Microorganisms">
        <title>Osmotic Adaptation and Compatible Solute Biosynthesis of Phototrophic Bacteria as Revealed from Genome Analyses.</title>
        <authorList>
            <person name="Imhoff J.F."/>
            <person name="Rahn T."/>
            <person name="Kunzel S."/>
            <person name="Keller A."/>
            <person name="Neulinger S.C."/>
        </authorList>
    </citation>
    <scope>NUCLEOTIDE SEQUENCE</scope>
    <source>
        <strain evidence="2">DSM 11080</strain>
    </source>
</reference>
<sequence length="265" mass="27384">MTPVALAPTPLITAQPLGPAGTGRPGTIPTARGSEPVLAGSEPGPGAGQPVANPDDSSEAQVARAADDEARGRIAEGEAAPNAQNDALANELTPQELRLIRELEQTDREVRQHELAHQIAGGPYTGSASYRYEIGPDGKRYAVAGEVSVDYGPVTGDPQATVEKMKTVIAAALAPADPSPADYQIAARARQNLLVAQLELSQQQSTQQTSAPASDAASSQAANSEMNAAHRDAQAAEYERTAQLTDRSSDHVSAGLGQGTLHSLA</sequence>
<evidence type="ECO:0000313" key="3">
    <source>
        <dbReference type="Proteomes" id="UP001296776"/>
    </source>
</evidence>
<evidence type="ECO:0000313" key="2">
    <source>
        <dbReference type="EMBL" id="MBK1703294.1"/>
    </source>
</evidence>
<feature type="region of interest" description="Disordered" evidence="1">
    <location>
        <begin position="1"/>
        <end position="89"/>
    </location>
</feature>
<dbReference type="Pfam" id="PF12118">
    <property type="entry name" value="SprA-related"/>
    <property type="match status" value="1"/>
</dbReference>
<evidence type="ECO:0008006" key="4">
    <source>
        <dbReference type="Google" id="ProtNLM"/>
    </source>
</evidence>
<dbReference type="AlphaFoldDB" id="A0AAJ0X7P5"/>